<dbReference type="RefSeq" id="WP_253752532.1">
    <property type="nucleotide sequence ID" value="NZ_JAMZDZ010000001.1"/>
</dbReference>
<dbReference type="Proteomes" id="UP001595816">
    <property type="component" value="Unassembled WGS sequence"/>
</dbReference>
<dbReference type="PANTHER" id="PTHR30061">
    <property type="entry name" value="MALTOSE-BINDING PERIPLASMIC PROTEIN"/>
    <property type="match status" value="1"/>
</dbReference>
<comment type="caution">
    <text evidence="5">The sequence shown here is derived from an EMBL/GenBank/DDBJ whole genome shotgun (WGS) entry which is preliminary data.</text>
</comment>
<keyword evidence="2" id="KW-0813">Transport</keyword>
<sequence length="442" mass="46880">MKRLRYAVALLAVMATALSATACGGDDGAQQNAKGELEIWIRQAAGSDSAKTAERLAQAFTQASGVPTKVVAIFDDFETKLQQQGAQHKLPDIVINDTAQLGNMQSQGWLRQVDKSTFAGADKISERAWKAATATDGKYYGVPFSAQAFLLLVRADWRKKLNLPEPKTWADLAALGAAFTKNDPDGNGKADTAGFDIPGTTQRGYMSWYASSYIWGNGGDFVAPAGTGKWKPAVGDAKSVEAVKWLQDRFCVDKSVNPGAVNVNTTTAHEVFEKNQAGIYLVGPYVLARFVKSLGSDKVEAIALPAGPSGGPGALAEGENVYLMAGSDNEAGQKKFAEYATSVDGQKIGMNADDPGAIVRLSVNTGVDMASVRKDPRWLAFQKVYDEAGVYSPPVPNWAPFRQTAADAINAVMADCGADVQAAMNKLAGQLGDLLSKQNALA</sequence>
<keyword evidence="3 4" id="KW-0732">Signal</keyword>
<evidence type="ECO:0000256" key="2">
    <source>
        <dbReference type="ARBA" id="ARBA00022448"/>
    </source>
</evidence>
<reference evidence="6" key="1">
    <citation type="journal article" date="2019" name="Int. J. Syst. Evol. Microbiol.">
        <title>The Global Catalogue of Microorganisms (GCM) 10K type strain sequencing project: providing services to taxonomists for standard genome sequencing and annotation.</title>
        <authorList>
            <consortium name="The Broad Institute Genomics Platform"/>
            <consortium name="The Broad Institute Genome Sequencing Center for Infectious Disease"/>
            <person name="Wu L."/>
            <person name="Ma J."/>
        </authorList>
    </citation>
    <scope>NUCLEOTIDE SEQUENCE [LARGE SCALE GENOMIC DNA]</scope>
    <source>
        <strain evidence="6">CGMCC 4.7289</strain>
    </source>
</reference>
<dbReference type="Gene3D" id="3.40.190.10">
    <property type="entry name" value="Periplasmic binding protein-like II"/>
    <property type="match status" value="1"/>
</dbReference>
<evidence type="ECO:0000313" key="6">
    <source>
        <dbReference type="Proteomes" id="UP001595816"/>
    </source>
</evidence>
<accession>A0ABV8LQK5</accession>
<dbReference type="InterPro" id="IPR006059">
    <property type="entry name" value="SBP"/>
</dbReference>
<dbReference type="PANTHER" id="PTHR30061:SF50">
    <property type="entry name" value="MALTOSE_MALTODEXTRIN-BINDING PERIPLASMIC PROTEIN"/>
    <property type="match status" value="1"/>
</dbReference>
<name>A0ABV8LQK5_9ACTN</name>
<feature type="signal peptide" evidence="4">
    <location>
        <begin position="1"/>
        <end position="22"/>
    </location>
</feature>
<evidence type="ECO:0000313" key="5">
    <source>
        <dbReference type="EMBL" id="MFC4132808.1"/>
    </source>
</evidence>
<organism evidence="5 6">
    <name type="scientific">Hamadaea flava</name>
    <dbReference type="NCBI Taxonomy" id="1742688"/>
    <lineage>
        <taxon>Bacteria</taxon>
        <taxon>Bacillati</taxon>
        <taxon>Actinomycetota</taxon>
        <taxon>Actinomycetes</taxon>
        <taxon>Micromonosporales</taxon>
        <taxon>Micromonosporaceae</taxon>
        <taxon>Hamadaea</taxon>
    </lineage>
</organism>
<gene>
    <name evidence="5" type="ORF">ACFOZ4_19540</name>
</gene>
<protein>
    <submittedName>
        <fullName evidence="5">Extracellular solute-binding protein</fullName>
    </submittedName>
</protein>
<dbReference type="Pfam" id="PF01547">
    <property type="entry name" value="SBP_bac_1"/>
    <property type="match status" value="1"/>
</dbReference>
<dbReference type="SUPFAM" id="SSF53850">
    <property type="entry name" value="Periplasmic binding protein-like II"/>
    <property type="match status" value="1"/>
</dbReference>
<keyword evidence="6" id="KW-1185">Reference proteome</keyword>
<feature type="chain" id="PRO_5046477499" evidence="4">
    <location>
        <begin position="23"/>
        <end position="442"/>
    </location>
</feature>
<proteinExistence type="inferred from homology"/>
<comment type="similarity">
    <text evidence="1">Belongs to the bacterial solute-binding protein 1 family.</text>
</comment>
<evidence type="ECO:0000256" key="4">
    <source>
        <dbReference type="SAM" id="SignalP"/>
    </source>
</evidence>
<evidence type="ECO:0000256" key="1">
    <source>
        <dbReference type="ARBA" id="ARBA00008520"/>
    </source>
</evidence>
<dbReference type="PROSITE" id="PS51257">
    <property type="entry name" value="PROKAR_LIPOPROTEIN"/>
    <property type="match status" value="1"/>
</dbReference>
<dbReference type="EMBL" id="JBHSAY010000009">
    <property type="protein sequence ID" value="MFC4132808.1"/>
    <property type="molecule type" value="Genomic_DNA"/>
</dbReference>
<evidence type="ECO:0000256" key="3">
    <source>
        <dbReference type="ARBA" id="ARBA00022729"/>
    </source>
</evidence>